<accession>A0A4R5TYM0</accession>
<keyword evidence="2" id="KW-1185">Reference proteome</keyword>
<protein>
    <submittedName>
        <fullName evidence="1">Uncharacterized protein</fullName>
    </submittedName>
</protein>
<evidence type="ECO:0000313" key="2">
    <source>
        <dbReference type="Proteomes" id="UP000294796"/>
    </source>
</evidence>
<dbReference type="Proteomes" id="UP000294796">
    <property type="component" value="Unassembled WGS sequence"/>
</dbReference>
<evidence type="ECO:0000313" key="1">
    <source>
        <dbReference type="EMBL" id="TDK26261.1"/>
    </source>
</evidence>
<organism evidence="1 2">
    <name type="scientific">Luteimonas aestuarii</name>
    <dbReference type="NCBI Taxonomy" id="453837"/>
    <lineage>
        <taxon>Bacteria</taxon>
        <taxon>Pseudomonadati</taxon>
        <taxon>Pseudomonadota</taxon>
        <taxon>Gammaproteobacteria</taxon>
        <taxon>Lysobacterales</taxon>
        <taxon>Lysobacteraceae</taxon>
        <taxon>Luteimonas</taxon>
    </lineage>
</organism>
<reference evidence="1 2" key="1">
    <citation type="submission" date="2019-03" db="EMBL/GenBank/DDBJ databases">
        <title>Luteimonas zhaokaii sp.nov., isolated from the rectal contents of Plateau pika in Yushu, Qinghai Province, China.</title>
        <authorList>
            <person name="Zhang G."/>
        </authorList>
    </citation>
    <scope>NUCLEOTIDE SEQUENCE [LARGE SCALE GENOMIC DNA]</scope>
    <source>
        <strain evidence="1 2">B9</strain>
    </source>
</reference>
<dbReference type="EMBL" id="SMTF01000003">
    <property type="protein sequence ID" value="TDK26261.1"/>
    <property type="molecule type" value="Genomic_DNA"/>
</dbReference>
<dbReference type="AlphaFoldDB" id="A0A4R5TYM0"/>
<sequence>MSLSEPSLEIIRHLDTYGRFRYLDVSYHVRDRELLKLDKAVWEIRLYCRVINQTARAASGEDIDMLPSYLRGIERAKEAPSYKLGIPRGVLEKILSKKNHPARPHLVWRNMFFNSHNRKTTR</sequence>
<dbReference type="RefSeq" id="WP_133321294.1">
    <property type="nucleotide sequence ID" value="NZ_SMTF01000003.1"/>
</dbReference>
<comment type="caution">
    <text evidence="1">The sequence shown here is derived from an EMBL/GenBank/DDBJ whole genome shotgun (WGS) entry which is preliminary data.</text>
</comment>
<proteinExistence type="predicted"/>
<dbReference type="OrthoDB" id="8776305at2"/>
<gene>
    <name evidence="1" type="ORF">E2F46_06610</name>
</gene>
<name>A0A4R5TYM0_9GAMM</name>